<reference evidence="1" key="2">
    <citation type="submission" date="2014-06" db="EMBL/GenBank/DDBJ databases">
        <title>Draft genome sequence of Clostridium ramosum(DSM 1402).</title>
        <authorList>
            <person name="Sudarsanam P."/>
            <person name="Ley R."/>
            <person name="Guruge J."/>
            <person name="Turnbaugh P.J."/>
            <person name="Mahowald M."/>
            <person name="Liep D."/>
            <person name="Gordon J."/>
        </authorList>
    </citation>
    <scope>NUCLEOTIDE SEQUENCE</scope>
    <source>
        <strain evidence="1">DSM 1402</strain>
    </source>
</reference>
<dbReference type="EMBL" id="ABFX02000008">
    <property type="protein sequence ID" value="EDS18175.1"/>
    <property type="molecule type" value="Genomic_DNA"/>
</dbReference>
<evidence type="ECO:0000313" key="1">
    <source>
        <dbReference type="EMBL" id="EDS18175.1"/>
    </source>
</evidence>
<dbReference type="Proteomes" id="UP000005798">
    <property type="component" value="Unassembled WGS sequence"/>
</dbReference>
<name>B0N5W6_9FIRM</name>
<sequence length="66" mass="7773">MTKYKVRKKPILVDAYQTDHSFYIDTLEGRMKAEKGDWIITGVNGERYPCKPEIFEKTYDIIIEEG</sequence>
<organism evidence="1 2">
    <name type="scientific">Thomasclavelia ramosa DSM 1402</name>
    <dbReference type="NCBI Taxonomy" id="445974"/>
    <lineage>
        <taxon>Bacteria</taxon>
        <taxon>Bacillati</taxon>
        <taxon>Bacillota</taxon>
        <taxon>Erysipelotrichia</taxon>
        <taxon>Erysipelotrichales</taxon>
        <taxon>Coprobacillaceae</taxon>
        <taxon>Thomasclavelia</taxon>
    </lineage>
</organism>
<protein>
    <submittedName>
        <fullName evidence="1">Uncharacterized protein</fullName>
    </submittedName>
</protein>
<dbReference type="HOGENOM" id="CLU_165422_2_0_9"/>
<reference evidence="1" key="1">
    <citation type="submission" date="2007-11" db="EMBL/GenBank/DDBJ databases">
        <authorList>
            <person name="Fulton L."/>
            <person name="Clifton S."/>
            <person name="Fulton B."/>
            <person name="Xu J."/>
            <person name="Minx P."/>
            <person name="Pepin K.H."/>
            <person name="Johnson M."/>
            <person name="Thiruvilangam P."/>
            <person name="Bhonagiri V."/>
            <person name="Nash W.E."/>
            <person name="Mardis E.R."/>
            <person name="Wilson R.K."/>
        </authorList>
    </citation>
    <scope>NUCLEOTIDE SEQUENCE [LARGE SCALE GENOMIC DNA]</scope>
    <source>
        <strain evidence="1">DSM 1402</strain>
    </source>
</reference>
<evidence type="ECO:0000313" key="2">
    <source>
        <dbReference type="Proteomes" id="UP000005798"/>
    </source>
</evidence>
<proteinExistence type="predicted"/>
<dbReference type="RefSeq" id="WP_003539198.1">
    <property type="nucleotide sequence ID" value="NZ_CAXTKX010000020.1"/>
</dbReference>
<accession>B0N5W6</accession>
<gene>
    <name evidence="1" type="ORF">CLORAM_02971</name>
</gene>
<comment type="caution">
    <text evidence="1">The sequence shown here is derived from an EMBL/GenBank/DDBJ whole genome shotgun (WGS) entry which is preliminary data.</text>
</comment>
<dbReference type="AlphaFoldDB" id="B0N5W6"/>
<dbReference type="eggNOG" id="ENOG5033670">
    <property type="taxonomic scope" value="Bacteria"/>
</dbReference>
<keyword evidence="2" id="KW-1185">Reference proteome</keyword>